<proteinExistence type="predicted"/>
<accession>A0A6N7WPV5</accession>
<name>A0A6N7WPV5_9FIRM</name>
<reference evidence="1 2" key="1">
    <citation type="submission" date="2019-08" db="EMBL/GenBank/DDBJ databases">
        <title>In-depth cultivation of the pig gut microbiome towards novel bacterial diversity and tailored functional studies.</title>
        <authorList>
            <person name="Wylensek D."/>
            <person name="Hitch T.C.A."/>
            <person name="Clavel T."/>
        </authorList>
    </citation>
    <scope>NUCLEOTIDE SEQUENCE [LARGE SCALE GENOMIC DNA]</scope>
    <source>
        <strain evidence="1 2">WCA-389-WT-23B</strain>
    </source>
</reference>
<evidence type="ECO:0000313" key="2">
    <source>
        <dbReference type="Proteomes" id="UP000436047"/>
    </source>
</evidence>
<dbReference type="EMBL" id="VUMI01000067">
    <property type="protein sequence ID" value="MSS91498.1"/>
    <property type="molecule type" value="Genomic_DNA"/>
</dbReference>
<evidence type="ECO:0000313" key="1">
    <source>
        <dbReference type="EMBL" id="MSS91498.1"/>
    </source>
</evidence>
<organism evidence="1 2">
    <name type="scientific">Eisenbergiella porci</name>
    <dbReference type="NCBI Taxonomy" id="2652274"/>
    <lineage>
        <taxon>Bacteria</taxon>
        <taxon>Bacillati</taxon>
        <taxon>Bacillota</taxon>
        <taxon>Clostridia</taxon>
        <taxon>Lachnospirales</taxon>
        <taxon>Lachnospiraceae</taxon>
        <taxon>Eisenbergiella</taxon>
    </lineage>
</organism>
<sequence length="56" mass="6234">PEGHSRWTLRLLEEQAKVALDVPVSKDTIGRALKKTNFDLTKTTTGASLQKKMPNL</sequence>
<comment type="caution">
    <text evidence="1">The sequence shown here is derived from an EMBL/GenBank/DDBJ whole genome shotgun (WGS) entry which is preliminary data.</text>
</comment>
<keyword evidence="2" id="KW-1185">Reference proteome</keyword>
<gene>
    <name evidence="1" type="ORF">FYJ45_25700</name>
</gene>
<protein>
    <submittedName>
        <fullName evidence="1">Helix-turn-helix domain-containing protein</fullName>
    </submittedName>
</protein>
<dbReference type="Proteomes" id="UP000436047">
    <property type="component" value="Unassembled WGS sequence"/>
</dbReference>
<feature type="non-terminal residue" evidence="1">
    <location>
        <position position="1"/>
    </location>
</feature>
<dbReference type="AlphaFoldDB" id="A0A6N7WPV5"/>